<feature type="domain" description="Carrier" evidence="10">
    <location>
        <begin position="2360"/>
        <end position="2436"/>
    </location>
</feature>
<evidence type="ECO:0000256" key="6">
    <source>
        <dbReference type="ARBA" id="ARBA00022737"/>
    </source>
</evidence>
<feature type="region of interest" description="N-terminal hotdog fold" evidence="8">
    <location>
        <begin position="941"/>
        <end position="1074"/>
    </location>
</feature>
<dbReference type="Pfam" id="PF00668">
    <property type="entry name" value="Condensation"/>
    <property type="match status" value="1"/>
</dbReference>
<dbReference type="InterPro" id="IPR036291">
    <property type="entry name" value="NAD(P)-bd_dom_sf"/>
</dbReference>
<dbReference type="InterPro" id="IPR020841">
    <property type="entry name" value="PKS_Beta-ketoAc_synthase_dom"/>
</dbReference>
<evidence type="ECO:0000259" key="11">
    <source>
        <dbReference type="PROSITE" id="PS52004"/>
    </source>
</evidence>
<evidence type="ECO:0000313" key="13">
    <source>
        <dbReference type="EMBL" id="KAF2208880.1"/>
    </source>
</evidence>
<gene>
    <name evidence="13" type="ORF">CERZMDRAFT_70454</name>
</gene>
<proteinExistence type="predicted"/>
<dbReference type="SUPFAM" id="SSF53335">
    <property type="entry name" value="S-adenosyl-L-methionine-dependent methyltransferases"/>
    <property type="match status" value="1"/>
</dbReference>
<dbReference type="GO" id="GO:0032259">
    <property type="term" value="P:methylation"/>
    <property type="evidence" value="ECO:0007669"/>
    <property type="project" value="UniProtKB-KW"/>
</dbReference>
<dbReference type="CDD" id="cd19532">
    <property type="entry name" value="C_PKS-NRPS"/>
    <property type="match status" value="1"/>
</dbReference>
<dbReference type="SUPFAM" id="SSF55048">
    <property type="entry name" value="Probable ACP-binding domain of malonyl-CoA ACP transacylase"/>
    <property type="match status" value="1"/>
</dbReference>
<dbReference type="Pfam" id="PF07993">
    <property type="entry name" value="NAD_binding_4"/>
    <property type="match status" value="1"/>
</dbReference>
<dbReference type="CDD" id="cd05930">
    <property type="entry name" value="A_NRPS"/>
    <property type="match status" value="1"/>
</dbReference>
<dbReference type="SMART" id="SM00822">
    <property type="entry name" value="PKS_KR"/>
    <property type="match status" value="1"/>
</dbReference>
<evidence type="ECO:0000256" key="4">
    <source>
        <dbReference type="ARBA" id="ARBA00022603"/>
    </source>
</evidence>
<dbReference type="GO" id="GO:0016874">
    <property type="term" value="F:ligase activity"/>
    <property type="evidence" value="ECO:0007669"/>
    <property type="project" value="UniProtKB-KW"/>
</dbReference>
<dbReference type="CDD" id="cd02440">
    <property type="entry name" value="AdoMet_MTases"/>
    <property type="match status" value="1"/>
</dbReference>
<dbReference type="Pfam" id="PF08242">
    <property type="entry name" value="Methyltransf_12"/>
    <property type="match status" value="1"/>
</dbReference>
<dbReference type="Gene3D" id="3.30.300.30">
    <property type="match status" value="1"/>
</dbReference>
<dbReference type="InterPro" id="IPR042099">
    <property type="entry name" value="ANL_N_sf"/>
</dbReference>
<evidence type="ECO:0000256" key="1">
    <source>
        <dbReference type="ARBA" id="ARBA00022450"/>
    </source>
</evidence>
<dbReference type="SMART" id="SM00823">
    <property type="entry name" value="PKS_PP"/>
    <property type="match status" value="2"/>
</dbReference>
<organism evidence="13 14">
    <name type="scientific">Cercospora zeae-maydis SCOH1-5</name>
    <dbReference type="NCBI Taxonomy" id="717836"/>
    <lineage>
        <taxon>Eukaryota</taxon>
        <taxon>Fungi</taxon>
        <taxon>Dikarya</taxon>
        <taxon>Ascomycota</taxon>
        <taxon>Pezizomycotina</taxon>
        <taxon>Dothideomycetes</taxon>
        <taxon>Dothideomycetidae</taxon>
        <taxon>Mycosphaerellales</taxon>
        <taxon>Mycosphaerellaceae</taxon>
        <taxon>Cercospora</taxon>
    </lineage>
</organism>
<keyword evidence="5" id="KW-0808">Transferase</keyword>
<keyword evidence="14" id="KW-1185">Reference proteome</keyword>
<dbReference type="PROSITE" id="PS52019">
    <property type="entry name" value="PKS_MFAS_DH"/>
    <property type="match status" value="1"/>
</dbReference>
<accession>A0A6A6F6K3</accession>
<dbReference type="PANTHER" id="PTHR43775:SF20">
    <property type="entry name" value="HYBRID PKS-NRPS SYNTHETASE APDA"/>
    <property type="match status" value="1"/>
</dbReference>
<dbReference type="Pfam" id="PF00109">
    <property type="entry name" value="ketoacyl-synt"/>
    <property type="match status" value="1"/>
</dbReference>
<dbReference type="SMART" id="SM00827">
    <property type="entry name" value="PKS_AT"/>
    <property type="match status" value="1"/>
</dbReference>
<dbReference type="InterPro" id="IPR013217">
    <property type="entry name" value="Methyltransf_12"/>
</dbReference>
<evidence type="ECO:0000256" key="3">
    <source>
        <dbReference type="ARBA" id="ARBA00022598"/>
    </source>
</evidence>
<dbReference type="InterPro" id="IPR013120">
    <property type="entry name" value="FAR_NAD-bd"/>
</dbReference>
<dbReference type="InterPro" id="IPR042104">
    <property type="entry name" value="PKS_dehydratase_sf"/>
</dbReference>
<evidence type="ECO:0000256" key="5">
    <source>
        <dbReference type="ARBA" id="ARBA00022679"/>
    </source>
</evidence>
<dbReference type="Gene3D" id="3.30.559.10">
    <property type="entry name" value="Chloramphenicol acetyltransferase-like domain"/>
    <property type="match status" value="1"/>
</dbReference>
<feature type="active site" description="Proton acceptor; for dehydratase activity" evidence="8">
    <location>
        <position position="973"/>
    </location>
</feature>
<dbReference type="Gene3D" id="3.40.50.720">
    <property type="entry name" value="NAD(P)-binding Rossmann-like Domain"/>
    <property type="match status" value="2"/>
</dbReference>
<feature type="region of interest" description="C-terminal hotdog fold" evidence="8">
    <location>
        <begin position="1089"/>
        <end position="1242"/>
    </location>
</feature>
<keyword evidence="7" id="KW-0511">Multifunctional enzyme</keyword>
<feature type="region of interest" description="Disordered" evidence="9">
    <location>
        <begin position="2447"/>
        <end position="2515"/>
    </location>
</feature>
<dbReference type="Gene3D" id="3.40.50.12780">
    <property type="entry name" value="N-terminal domain of ligase-like"/>
    <property type="match status" value="1"/>
</dbReference>
<dbReference type="Pfam" id="PF21089">
    <property type="entry name" value="PKS_DH_N"/>
    <property type="match status" value="1"/>
</dbReference>
<dbReference type="InterPro" id="IPR000873">
    <property type="entry name" value="AMP-dep_synth/lig_dom"/>
</dbReference>
<dbReference type="GO" id="GO:0008168">
    <property type="term" value="F:methyltransferase activity"/>
    <property type="evidence" value="ECO:0007669"/>
    <property type="project" value="UniProtKB-KW"/>
</dbReference>
<dbReference type="GO" id="GO:0004315">
    <property type="term" value="F:3-oxoacyl-[acyl-carrier-protein] synthase activity"/>
    <property type="evidence" value="ECO:0007669"/>
    <property type="project" value="InterPro"/>
</dbReference>
<evidence type="ECO:0000259" key="12">
    <source>
        <dbReference type="PROSITE" id="PS52019"/>
    </source>
</evidence>
<dbReference type="Gene3D" id="3.40.366.10">
    <property type="entry name" value="Malonyl-Coenzyme A Acyl Carrier Protein, domain 2"/>
    <property type="match status" value="1"/>
</dbReference>
<dbReference type="Gene3D" id="3.10.129.110">
    <property type="entry name" value="Polyketide synthase dehydratase"/>
    <property type="match status" value="1"/>
</dbReference>
<keyword evidence="1" id="KW-0596">Phosphopantetheine</keyword>
<dbReference type="SMART" id="SM00825">
    <property type="entry name" value="PKS_KS"/>
    <property type="match status" value="1"/>
</dbReference>
<dbReference type="InterPro" id="IPR036736">
    <property type="entry name" value="ACP-like_sf"/>
</dbReference>
<dbReference type="SUPFAM" id="SSF52777">
    <property type="entry name" value="CoA-dependent acyltransferases"/>
    <property type="match status" value="2"/>
</dbReference>
<dbReference type="InterPro" id="IPR016035">
    <property type="entry name" value="Acyl_Trfase/lysoPLipase"/>
</dbReference>
<dbReference type="Pfam" id="PF00698">
    <property type="entry name" value="Acyl_transf_1"/>
    <property type="match status" value="1"/>
</dbReference>
<dbReference type="InterPro" id="IPR032821">
    <property type="entry name" value="PKS_assoc"/>
</dbReference>
<dbReference type="Pfam" id="PF02801">
    <property type="entry name" value="Ketoacyl-synt_C"/>
    <property type="match status" value="1"/>
</dbReference>
<dbReference type="InterPro" id="IPR009081">
    <property type="entry name" value="PP-bd_ACP"/>
</dbReference>
<keyword evidence="6" id="KW-0677">Repeat</keyword>
<dbReference type="InterPro" id="IPR018201">
    <property type="entry name" value="Ketoacyl_synth_AS"/>
</dbReference>
<dbReference type="EMBL" id="ML992690">
    <property type="protein sequence ID" value="KAF2208880.1"/>
    <property type="molecule type" value="Genomic_DNA"/>
</dbReference>
<dbReference type="PROSITE" id="PS00455">
    <property type="entry name" value="AMP_BINDING"/>
    <property type="match status" value="1"/>
</dbReference>
<feature type="domain" description="PKS/mFAS DH" evidence="12">
    <location>
        <begin position="941"/>
        <end position="1242"/>
    </location>
</feature>
<keyword evidence="2" id="KW-0597">Phosphoprotein</keyword>
<name>A0A6A6F6K3_9PEZI</name>
<dbReference type="CDD" id="cd00833">
    <property type="entry name" value="PKS"/>
    <property type="match status" value="1"/>
</dbReference>
<feature type="active site" description="Proton donor; for dehydratase activity" evidence="8">
    <location>
        <position position="1149"/>
    </location>
</feature>
<dbReference type="SUPFAM" id="SSF47336">
    <property type="entry name" value="ACP-like"/>
    <property type="match status" value="2"/>
</dbReference>
<evidence type="ECO:0000313" key="14">
    <source>
        <dbReference type="Proteomes" id="UP000799539"/>
    </source>
</evidence>
<dbReference type="InterPro" id="IPR013968">
    <property type="entry name" value="PKS_KR"/>
</dbReference>
<evidence type="ECO:0000256" key="8">
    <source>
        <dbReference type="PROSITE-ProRule" id="PRU01363"/>
    </source>
</evidence>
<dbReference type="InterPro" id="IPR029063">
    <property type="entry name" value="SAM-dependent_MTases_sf"/>
</dbReference>
<dbReference type="Pfam" id="PF08659">
    <property type="entry name" value="KR"/>
    <property type="match status" value="1"/>
</dbReference>
<dbReference type="InterPro" id="IPR020845">
    <property type="entry name" value="AMP-binding_CS"/>
</dbReference>
<dbReference type="PANTHER" id="PTHR43775">
    <property type="entry name" value="FATTY ACID SYNTHASE"/>
    <property type="match status" value="1"/>
</dbReference>
<dbReference type="InterPro" id="IPR001227">
    <property type="entry name" value="Ac_transferase_dom_sf"/>
</dbReference>
<keyword evidence="4" id="KW-0489">Methyltransferase</keyword>
<dbReference type="InterPro" id="IPR023213">
    <property type="entry name" value="CAT-like_dom_sf"/>
</dbReference>
<dbReference type="Pfam" id="PF14765">
    <property type="entry name" value="PS-DH"/>
    <property type="match status" value="1"/>
</dbReference>
<feature type="compositionally biased region" description="Pro residues" evidence="9">
    <location>
        <begin position="2469"/>
        <end position="2478"/>
    </location>
</feature>
<dbReference type="InterPro" id="IPR014030">
    <property type="entry name" value="Ketoacyl_synth_N"/>
</dbReference>
<dbReference type="InterPro" id="IPR020807">
    <property type="entry name" value="PKS_DH"/>
</dbReference>
<feature type="compositionally biased region" description="Low complexity" evidence="9">
    <location>
        <begin position="2504"/>
        <end position="2515"/>
    </location>
</feature>
<dbReference type="GO" id="GO:0004312">
    <property type="term" value="F:fatty acid synthase activity"/>
    <property type="evidence" value="ECO:0007669"/>
    <property type="project" value="TreeGrafter"/>
</dbReference>
<dbReference type="InterPro" id="IPR014031">
    <property type="entry name" value="Ketoacyl_synth_C"/>
</dbReference>
<dbReference type="InterPro" id="IPR057326">
    <property type="entry name" value="KR_dom"/>
</dbReference>
<dbReference type="InterPro" id="IPR020806">
    <property type="entry name" value="PKS_PP-bd"/>
</dbReference>
<dbReference type="SUPFAM" id="SSF56801">
    <property type="entry name" value="Acetyl-CoA synthetase-like"/>
    <property type="match status" value="1"/>
</dbReference>
<dbReference type="SUPFAM" id="SSF51735">
    <property type="entry name" value="NAD(P)-binding Rossmann-fold domains"/>
    <property type="match status" value="2"/>
</dbReference>
<dbReference type="OrthoDB" id="329835at2759"/>
<dbReference type="GO" id="GO:0009403">
    <property type="term" value="P:toxin biosynthetic process"/>
    <property type="evidence" value="ECO:0007669"/>
    <property type="project" value="UniProtKB-ARBA"/>
</dbReference>
<feature type="domain" description="Ketosynthase family 3 (KS3)" evidence="11">
    <location>
        <begin position="5"/>
        <end position="441"/>
    </location>
</feature>
<dbReference type="InterPro" id="IPR016036">
    <property type="entry name" value="Malonyl_transacylase_ACP-bd"/>
</dbReference>
<dbReference type="Gene3D" id="3.40.50.150">
    <property type="entry name" value="Vaccinia Virus protein VP39"/>
    <property type="match status" value="1"/>
</dbReference>
<evidence type="ECO:0008006" key="15">
    <source>
        <dbReference type="Google" id="ProtNLM"/>
    </source>
</evidence>
<protein>
    <recommendedName>
        <fullName evidence="15">Carrier domain-containing protein</fullName>
    </recommendedName>
</protein>
<dbReference type="Pfam" id="PF00501">
    <property type="entry name" value="AMP-binding"/>
    <property type="match status" value="1"/>
</dbReference>
<dbReference type="PROSITE" id="PS00606">
    <property type="entry name" value="KS3_1"/>
    <property type="match status" value="1"/>
</dbReference>
<dbReference type="InterPro" id="IPR045851">
    <property type="entry name" value="AMP-bd_C_sf"/>
</dbReference>
<feature type="compositionally biased region" description="Low complexity" evidence="9">
    <location>
        <begin position="2448"/>
        <end position="2468"/>
    </location>
</feature>
<dbReference type="SMART" id="SM00826">
    <property type="entry name" value="PKS_DH"/>
    <property type="match status" value="1"/>
</dbReference>
<dbReference type="SUPFAM" id="SSF52151">
    <property type="entry name" value="FabD/lysophospholipase-like"/>
    <property type="match status" value="1"/>
</dbReference>
<keyword evidence="3" id="KW-0436">Ligase</keyword>
<dbReference type="PROSITE" id="PS50075">
    <property type="entry name" value="CARRIER"/>
    <property type="match status" value="2"/>
</dbReference>
<dbReference type="Gene3D" id="3.30.559.30">
    <property type="entry name" value="Nonribosomal peptide synthetase, condensation domain"/>
    <property type="match status" value="1"/>
</dbReference>
<feature type="domain" description="Carrier" evidence="10">
    <location>
        <begin position="3502"/>
        <end position="3582"/>
    </location>
</feature>
<evidence type="ECO:0000259" key="10">
    <source>
        <dbReference type="PROSITE" id="PS50075"/>
    </source>
</evidence>
<dbReference type="InterPro" id="IPR049900">
    <property type="entry name" value="PKS_mFAS_DH"/>
</dbReference>
<dbReference type="SUPFAM" id="SSF53901">
    <property type="entry name" value="Thiolase-like"/>
    <property type="match status" value="1"/>
</dbReference>
<dbReference type="PROSITE" id="PS52004">
    <property type="entry name" value="KS3_2"/>
    <property type="match status" value="1"/>
</dbReference>
<dbReference type="Proteomes" id="UP000799539">
    <property type="component" value="Unassembled WGS sequence"/>
</dbReference>
<dbReference type="Pfam" id="PF16197">
    <property type="entry name" value="KAsynt_C_assoc"/>
    <property type="match status" value="1"/>
</dbReference>
<dbReference type="InterPro" id="IPR014043">
    <property type="entry name" value="Acyl_transferase_dom"/>
</dbReference>
<dbReference type="InterPro" id="IPR001242">
    <property type="entry name" value="Condensation_dom"/>
</dbReference>
<evidence type="ECO:0000256" key="2">
    <source>
        <dbReference type="ARBA" id="ARBA00022553"/>
    </source>
</evidence>
<dbReference type="InterPro" id="IPR050091">
    <property type="entry name" value="PKS_NRPS_Biosynth_Enz"/>
</dbReference>
<evidence type="ECO:0000256" key="9">
    <source>
        <dbReference type="SAM" id="MobiDB-lite"/>
    </source>
</evidence>
<dbReference type="Pfam" id="PF00550">
    <property type="entry name" value="PP-binding"/>
    <property type="match status" value="2"/>
</dbReference>
<dbReference type="GO" id="GO:0031177">
    <property type="term" value="F:phosphopantetheine binding"/>
    <property type="evidence" value="ECO:0007669"/>
    <property type="project" value="InterPro"/>
</dbReference>
<dbReference type="InterPro" id="IPR049552">
    <property type="entry name" value="PKS_DH_N"/>
</dbReference>
<dbReference type="GO" id="GO:0006633">
    <property type="term" value="P:fatty acid biosynthetic process"/>
    <property type="evidence" value="ECO:0007669"/>
    <property type="project" value="InterPro"/>
</dbReference>
<sequence length="3931" mass="429731">MSYINEPIAVVGSACKFAGGSTSPSKLWNLLREPKDVSRRIDRFRAENWHNENGHYHGASNVLDAYLLDQDCKGFDAQFFSISGNEADSIDPQQRVLLETVYEGIEAAGLAIENLQGSTTAVYVGVMCDDYSDVVYNDGESIPKYAATGTARSILSNRVSYFFDWTGPSMTIDTACSSSLVGVHQAVQVLRSGESNLAVAAGSNLIFGPKMLIAESNLNMLSPTGKSRMWSEDADGYARGEGVACVVLKRLSDAIADGDDIECVIRETGVNQDGRTSGITMPSSQAQAALIRQTYAKAGLDPQNPADRCQYFEAHGTGTQAGDPREAGAIYEAFFGPSASGAQRDPNDVLFVGSVKTVIGHTEGTAGIAGLLKASLAVQHGKIPPNLWFKTLNPSIKPFYDHLKIPTELTEWPQAGPVAVRRASVNSFGFGGTNAHAIIEEYRPDHEQPTNTTETLPIPFVLSATSEKSLVANVKTYQAYMAENPNMDLISAALTLSRRSVFPYRIAFSGVTAQALANNMQLALDEKASQNQPLAIRSSSPKTRRIVGVFTGQGAQWAGMGRELIRTSPAAKRIIQELEASLAALPPNDRPNWSLEREITALAPESRIGEGLMSQPLCTALQVLLVDFLRAAGITFDAVVGHSSGEIGAAYAAGLISATDAIRIAYYRGLYAHLAQGSDGAKGGMLAAGTSYEDANDLCQLRRLRGKLQLAACNANASVTLSGDLKTAELAMEIFQDEGKFARQLKVDTAYHSHHMQPCSVPYVAALEACKIKLHQGSGSCTWFSSVSPGRRMDAGCSDVKTTYWRDNMVQPVFFAQALSEALDAGENPNLVIEVGPHPALKGPAGQVIQETLGLELPYTGVLSRGKNDVESFASALGQIWAHLGPSAVDMAAFTRACQPHMPDSMQLVKGLPSYTWDHGRAHWYESRMSKTQRLRKEAPHSLLGIRTSEEGKGEMRWRNYIKPSEMPWLAGHNIQGQILFPGSGFAVLALESSLSLAEKNRISMIEITDFTISRALSFPSEDASVETLFTISDIQEHGPFTTASFALNACLNVESGAFSPIASGKLTVHLGEPSRSVLPEKPEPTAGLRHVETDEFYKDLARIGYNYEDMFKGITQLERMNNACSGKIVSPGAAKYKTDLMLHPAPFDIAFQASFAALGAPGDGRLWTLHIPTHIDRISFNPHAGDTVGSINTELPFHAVINTGSTPNDVVSDIDLFDAHGHGILQVEGLHVSPLSTPNASSDRQMFAEMEYSHDEPDVRRVEAERATADPRALQGIFPERCMFFFLKQVHDTITPEQRAACDEHRISVLNWAAYLPHMEEWVIILPDFEKLLFVGERLLPWVRGEISMLEEYRNHDILEWLYKEAVGTAEYNTYLGGLVKQLGFRYPQMNILEIGAGTGSATQATIRQIESGFGSYTYTDISTAFFPDAQEKYKHLESKFNYQKLNIEGDIAEQGFTEHSYDVILASNVLHATRFLETTLKNTRSLLKPGGSLIVLEVTQVEWLRTGFMLAGIEDWWAGREDGRIYGPTITEQRWNELFLATGFSGVDTSVGPRDYMTPYSVMLTQAVDAQISLIRQPLSPTHKRAAIDDLVILGGGKLASIDVVDDVTDLVRPYTANIRTATKIEELLDMDLTEDTVILSLSELDEPVFSPFTTQKYEALQRLVETAQNVLWITQGALGGNPYANMMHGIARCLLHERSDSRFQIIDYDIKIKPDAQFIAETLLRLHASAQWAHFAKPYSACWSFEREIYVDSTGQTIIARYGPSKRLDDRYNSSRRVLKSAVDPSEQTLELIPEQSWQLKDSAFGNSKNIADIVISKSVLRACKIKKEGFFYLALGDVYGTKVLVLTPSLRSKISVPVSSLTPCNVPVEQEAELLKLVELEFMAEAVLDLARGPGELVVHEPSPSLARALTRRAQERRIALVMTSSKLRDSRFTLIPDCTPARSIRKMIPATASVLVDLTEPSTTGPTSQRLRSQLSTTCKVHTRDTIWVQENDFGGQTDASVSGSLMQALSQAVAQLSVEKEPIEILGLDALADRAPASTAEVVVDWQATEKVHAQVFPPEQYTKFKPDVTYLLVGMTGELGLSLSRWMIDRGAKYIALTSRNPKIDSKWISAMRDLGATVKGVAMDVTNPRSLLAGYKKIKQTMPPVAGVCNGAMVLWDGLLAKMPYDTFNSVIRPKVEGTILLDEIFSDTKLDFFIMFSSLTCVTGNIGQSPYAASNCFMVSMAESRRKRGLAGSVINLAGIFGIGYITRTDKKIHERLENMGYGGVSEWDFHQFFAGAADASPESARVQFEVSNGLSSFHPKDPAAPAWLANSKFGRYILSEGSNAGAKASGDSLSIKAQLAEQTTEDGVYQVLLSAFIAMLYQKLNMPAEENSISPDSGLVELGTDSLVAVDLRTWFTKELGVEVQILSLLGGASIGSLIADVATKLDKSLTPNLGGEAPAAAKAPAPAKAAPKAKTPSTPAPVEPAPVKPVVAASPPTKPTLAQPAPKRPVTSAPPKVAAPAAAAPQTPRFVNTFDMPFGCAQFWYTQQTMSDLDTSNIQFRLEINNDLDIPRLKQVIKTLGQRHESLHSAFFTSDEGTKIGVMAESKFDLTVRNIESAAEADAESEKLLSRTWDLEHGEVASAILLSLSPRRHYLLFGFHHIAIDGFSFNLILNEMNMLYARQALPSIDYTFSDWAKEQRRQVESGALAQDIRYWKDQLKNALEPLPLLPMAHVDFRPSPERYEFEESDEVTLDAKTASAIRNLCKRHKVSVFTYFLVIFKILLFRFVDAESVCIGMADAGRSDSRTHRTVGYLLNLLPLVFERGAADEKFGDALKQARDVTMGALTHSRVPFTVLVNELKTVRSDTYNPLFQAFIDFRQINADPGVLNAKPSGRHAAGRTPHDLVLDITTVGSDEINIILNAQKSLYSHKATQTLLKSYLHLVKTFALDSDFSLGKIDVSTTPLFDANTMEQAKQLARGMARPYNTISTLPHLMEEHRVRYAGDIALKDASGIAMTYHRMGHIVDSICLAMQQKGVSEGSLVAIYQKPTAYWICSLLAIWKLGAIYVPLDTRESNERLRSIINDCQPALILTLGESTKQAEKLSFGLLRALEVGALPLQPSKSVPVVAKSDRTSTVLYTSGSTGKPKGIRLTHFNLLHASIMHAQTNGMEREYMLQQSAFSFDLGLGQVMMALFAGGAVYVASSDQRADPAQIAGVLADEGITSTIATPSEYNAWMAHGFESLQKATAWKFAISGGEKLTHSLLDSFRACELPQLKVINLYGPAEGSIGATSCIVDYSIGSSAKPVPIGPPIPNYAIYIVNDKMQPLPAGVDGELVIAGAGVAEGYLNLPEMTAEKFLPDTITQPGYFDAKWSKVYRTGDKGCRQEDGSLLFKGRIAGDSQVKVNGIRIELSSVEHAILETGKGAVVHTICSVRDGVLVAHVEFEADFPTVNREQMLRSLSAKLPLPRYMIPGIILEIAKVPLTKHGKLDRNAIAKVVLERVDDSPDQNIQLSDTEVTLKNIWEKVLPAEIVALKTIRPDSDFFQCGGSSFSLIKVQHLLRKELDISLSVVELLRNTDLRAMAAAVAAASSQSQIDWDAETALESSLLEVNSSAVPRSPTSNAGLAIAITGATGYLGRFFLKQLIADPRVHSIHCLAMRNTDKLSQYGLNSPKVVPYVGDLAQPNLGLSDDSFQRLSQSLDRIFHLGASRSFWDSYHVLKGPNFHSTREVVRLSAAGRVPVHFISSAGVLDLASGPEEQSGLSVPAMQPPVDGTSGYVASKWASEKYIQNAVDQLRLPISIHRVTPNTSSASASTELLSDFLATADNIKTVPNWHGWSGEFDIVRTEPLVNKIVSMAINDPALAGSDLILHHACEHTLSMEVIELYIASQNKDRSAYEQCPPHEWVGKAKVAGFAWHIAVMDVTISKEEDTTTKLELRR</sequence>
<dbReference type="InterPro" id="IPR049551">
    <property type="entry name" value="PKS_DH_C"/>
</dbReference>
<dbReference type="InterPro" id="IPR016039">
    <property type="entry name" value="Thiolase-like"/>
</dbReference>
<dbReference type="Gene3D" id="1.10.1200.10">
    <property type="entry name" value="ACP-like"/>
    <property type="match status" value="2"/>
</dbReference>
<dbReference type="Gene3D" id="3.40.47.10">
    <property type="match status" value="1"/>
</dbReference>
<reference evidence="13" key="1">
    <citation type="journal article" date="2020" name="Stud. Mycol.">
        <title>101 Dothideomycetes genomes: a test case for predicting lifestyles and emergence of pathogens.</title>
        <authorList>
            <person name="Haridas S."/>
            <person name="Albert R."/>
            <person name="Binder M."/>
            <person name="Bloem J."/>
            <person name="Labutti K."/>
            <person name="Salamov A."/>
            <person name="Andreopoulos B."/>
            <person name="Baker S."/>
            <person name="Barry K."/>
            <person name="Bills G."/>
            <person name="Bluhm B."/>
            <person name="Cannon C."/>
            <person name="Castanera R."/>
            <person name="Culley D."/>
            <person name="Daum C."/>
            <person name="Ezra D."/>
            <person name="Gonzalez J."/>
            <person name="Henrissat B."/>
            <person name="Kuo A."/>
            <person name="Liang C."/>
            <person name="Lipzen A."/>
            <person name="Lutzoni F."/>
            <person name="Magnuson J."/>
            <person name="Mondo S."/>
            <person name="Nolan M."/>
            <person name="Ohm R."/>
            <person name="Pangilinan J."/>
            <person name="Park H.-J."/>
            <person name="Ramirez L."/>
            <person name="Alfaro M."/>
            <person name="Sun H."/>
            <person name="Tritt A."/>
            <person name="Yoshinaga Y."/>
            <person name="Zwiers L.-H."/>
            <person name="Turgeon B."/>
            <person name="Goodwin S."/>
            <person name="Spatafora J."/>
            <person name="Crous P."/>
            <person name="Grigoriev I."/>
        </authorList>
    </citation>
    <scope>NUCLEOTIDE SEQUENCE</scope>
    <source>
        <strain evidence="13">SCOH1-5</strain>
    </source>
</reference>
<evidence type="ECO:0000256" key="7">
    <source>
        <dbReference type="ARBA" id="ARBA00023268"/>
    </source>
</evidence>